<dbReference type="AlphaFoldDB" id="A0A4Z0D8H0"/>
<dbReference type="InterPro" id="IPR001509">
    <property type="entry name" value="Epimerase_deHydtase"/>
</dbReference>
<evidence type="ECO:0000313" key="3">
    <source>
        <dbReference type="Proteomes" id="UP000298381"/>
    </source>
</evidence>
<dbReference type="OrthoDB" id="1711013at2"/>
<sequence length="265" mass="30514">MKKILITGKNSYIGTSLENWLMREPEKYKVDKIDMKDGSWKDKDFSQYDVVFHVAAIVHQKELPEMKEMYFKVNRDLPIEAAKKAKEAGVSQFIFMSTMAVYGEEGKLGEEVVINRNTPVNPKTFYGVSKFEAEVELNKLNDDRFKVVVLRPPMVYGPNCPGNYARLEKLAIKSPVFPYIDNKRSMLHIDKLCQFVKEYIDEEVRGLYFPQDDEYINTSLMVKEIAEKNGKSIHLSKAAGTVIKLIGKRFDFINKVFGNLVYAKV</sequence>
<dbReference type="PANTHER" id="PTHR43245">
    <property type="entry name" value="BIFUNCTIONAL POLYMYXIN RESISTANCE PROTEIN ARNA"/>
    <property type="match status" value="1"/>
</dbReference>
<organism evidence="2 3">
    <name type="scientific">Soehngenia longivitae</name>
    <dbReference type="NCBI Taxonomy" id="2562294"/>
    <lineage>
        <taxon>Bacteria</taxon>
        <taxon>Bacillati</taxon>
        <taxon>Bacillota</taxon>
        <taxon>Tissierellia</taxon>
        <taxon>Tissierellales</taxon>
        <taxon>Tissierellaceae</taxon>
        <taxon>Soehngenia</taxon>
    </lineage>
</organism>
<reference evidence="2 3" key="1">
    <citation type="submission" date="2019-03" db="EMBL/GenBank/DDBJ databases">
        <title>Draft genome sequence data and analysis of a Fermenting Bacterium, Soehngenia longevitae strain 1933PT, isolated from petroleum reservoir in Azerbaijan.</title>
        <authorList>
            <person name="Grouzdev D.S."/>
            <person name="Bidzhieva S.K."/>
            <person name="Sokolova D.S."/>
            <person name="Tourova T.P."/>
            <person name="Poltaraus A.B."/>
            <person name="Nazina T.N."/>
        </authorList>
    </citation>
    <scope>NUCLEOTIDE SEQUENCE [LARGE SCALE GENOMIC DNA]</scope>
    <source>
        <strain evidence="2 3">1933P</strain>
    </source>
</reference>
<dbReference type="Gene3D" id="3.40.50.720">
    <property type="entry name" value="NAD(P)-binding Rossmann-like Domain"/>
    <property type="match status" value="1"/>
</dbReference>
<evidence type="ECO:0000313" key="2">
    <source>
        <dbReference type="EMBL" id="TFZ41209.1"/>
    </source>
</evidence>
<dbReference type="PANTHER" id="PTHR43245:SF58">
    <property type="entry name" value="BLL5923 PROTEIN"/>
    <property type="match status" value="1"/>
</dbReference>
<dbReference type="RefSeq" id="WP_135270690.1">
    <property type="nucleotide sequence ID" value="NZ_SRIB01000003.1"/>
</dbReference>
<dbReference type="Proteomes" id="UP000298381">
    <property type="component" value="Unassembled WGS sequence"/>
</dbReference>
<accession>A0A4Z0D8H0</accession>
<comment type="caution">
    <text evidence="2">The sequence shown here is derived from an EMBL/GenBank/DDBJ whole genome shotgun (WGS) entry which is preliminary data.</text>
</comment>
<dbReference type="SUPFAM" id="SSF51735">
    <property type="entry name" value="NAD(P)-binding Rossmann-fold domains"/>
    <property type="match status" value="1"/>
</dbReference>
<feature type="domain" description="NAD-dependent epimerase/dehydratase" evidence="1">
    <location>
        <begin position="4"/>
        <end position="162"/>
    </location>
</feature>
<protein>
    <submittedName>
        <fullName evidence="2">NAD-dependent epimerase/dehydratase family protein</fullName>
    </submittedName>
</protein>
<keyword evidence="3" id="KW-1185">Reference proteome</keyword>
<dbReference type="EMBL" id="SRIB01000003">
    <property type="protein sequence ID" value="TFZ41209.1"/>
    <property type="molecule type" value="Genomic_DNA"/>
</dbReference>
<proteinExistence type="predicted"/>
<name>A0A4Z0D8H0_9FIRM</name>
<gene>
    <name evidence="2" type="ORF">E4100_03675</name>
</gene>
<evidence type="ECO:0000259" key="1">
    <source>
        <dbReference type="Pfam" id="PF01370"/>
    </source>
</evidence>
<dbReference type="InterPro" id="IPR036291">
    <property type="entry name" value="NAD(P)-bd_dom_sf"/>
</dbReference>
<dbReference type="Pfam" id="PF01370">
    <property type="entry name" value="Epimerase"/>
    <property type="match status" value="1"/>
</dbReference>
<dbReference type="InterPro" id="IPR050177">
    <property type="entry name" value="Lipid_A_modif_metabolic_enz"/>
</dbReference>